<sequence>MADITSVRTSPEEATGHLSSWRLAIVIGSLCLGTFLLALDMNIIGVAIPKITSDFHSLEDVAWYGSVYLLTVTAFQPLGGSLYKFFNIKVVYLSSIALFEFGSILCAVAPASKILILGRAVLGVGAAGLLQGALAIIGHVVELKKIPMYQGIVVSSFGVSVCIGPVLGGAFTDKASWRWCFWINVPIGVTVFVAILGFVRLNTSINRLNRDLPLLKKLKHMDPIGTLLFLGSICCLLLALQWGGQTIGWQNSRIIGLFVGFGLLIMGFSFLQWRRGDYATIPVRVLRKRSILMGALVLMPLGMSSMVYAYYLPIYFQSIQGVTPIASGVRFIALVLPQILGLMVVGMVVTKWGYYVPYMVAGIMINIIGAGLLTTIGIDTQSTKWISYMVVNGLGIGMAMQLPYTALQVVLDPEDVATGNAIAVFSYQLGGSVAVSIGQNLFVNKLKESISQSDTKVPVSAVIEAGATGLTQLASSPEILRGLRLAYAISIRRTLVFALASACIALPFACNMQWLNLKTVAEEISGKSVPINCEPKDNDECEDTVTYVKSQQRKGST</sequence>
<dbReference type="PANTHER" id="PTHR23501:SF199">
    <property type="entry name" value="MFS EFFLUX TRANSPORTER INPD-RELATED"/>
    <property type="match status" value="1"/>
</dbReference>
<evidence type="ECO:0000256" key="3">
    <source>
        <dbReference type="ARBA" id="ARBA00022989"/>
    </source>
</evidence>
<keyword evidence="8" id="KW-1185">Reference proteome</keyword>
<evidence type="ECO:0000259" key="6">
    <source>
        <dbReference type="PROSITE" id="PS50850"/>
    </source>
</evidence>
<feature type="transmembrane region" description="Helical" evidence="5">
    <location>
        <begin position="90"/>
        <end position="108"/>
    </location>
</feature>
<dbReference type="Pfam" id="PF07690">
    <property type="entry name" value="MFS_1"/>
    <property type="match status" value="1"/>
</dbReference>
<dbReference type="PROSITE" id="PS50850">
    <property type="entry name" value="MFS"/>
    <property type="match status" value="1"/>
</dbReference>
<proteinExistence type="predicted"/>
<keyword evidence="3 5" id="KW-1133">Transmembrane helix</keyword>
<protein>
    <recommendedName>
        <fullName evidence="6">Major facilitator superfamily (MFS) profile domain-containing protein</fullName>
    </recommendedName>
</protein>
<comment type="subcellular location">
    <subcellularLocation>
        <location evidence="1">Membrane</location>
        <topology evidence="1">Multi-pass membrane protein</topology>
    </subcellularLocation>
</comment>
<feature type="transmembrane region" description="Helical" evidence="5">
    <location>
        <begin position="291"/>
        <end position="311"/>
    </location>
</feature>
<evidence type="ECO:0000313" key="8">
    <source>
        <dbReference type="Proteomes" id="UP001590950"/>
    </source>
</evidence>
<comment type="caution">
    <text evidence="7">The sequence shown here is derived from an EMBL/GenBank/DDBJ whole genome shotgun (WGS) entry which is preliminary data.</text>
</comment>
<feature type="transmembrane region" description="Helical" evidence="5">
    <location>
        <begin position="179"/>
        <end position="201"/>
    </location>
</feature>
<dbReference type="Gene3D" id="1.20.1250.20">
    <property type="entry name" value="MFS general substrate transporter like domains"/>
    <property type="match status" value="1"/>
</dbReference>
<evidence type="ECO:0000313" key="7">
    <source>
        <dbReference type="EMBL" id="KAL2038880.1"/>
    </source>
</evidence>
<gene>
    <name evidence="7" type="ORF">N7G274_008402</name>
</gene>
<keyword evidence="2 5" id="KW-0812">Transmembrane</keyword>
<organism evidence="7 8">
    <name type="scientific">Stereocaulon virgatum</name>
    <dbReference type="NCBI Taxonomy" id="373712"/>
    <lineage>
        <taxon>Eukaryota</taxon>
        <taxon>Fungi</taxon>
        <taxon>Dikarya</taxon>
        <taxon>Ascomycota</taxon>
        <taxon>Pezizomycotina</taxon>
        <taxon>Lecanoromycetes</taxon>
        <taxon>OSLEUM clade</taxon>
        <taxon>Lecanoromycetidae</taxon>
        <taxon>Lecanorales</taxon>
        <taxon>Lecanorineae</taxon>
        <taxon>Stereocaulaceae</taxon>
        <taxon>Stereocaulon</taxon>
    </lineage>
</organism>
<dbReference type="PANTHER" id="PTHR23501">
    <property type="entry name" value="MAJOR FACILITATOR SUPERFAMILY"/>
    <property type="match status" value="1"/>
</dbReference>
<feature type="transmembrane region" description="Helical" evidence="5">
    <location>
        <begin position="331"/>
        <end position="349"/>
    </location>
</feature>
<accession>A0ABR4A1E0</accession>
<feature type="transmembrane region" description="Helical" evidence="5">
    <location>
        <begin position="120"/>
        <end position="141"/>
    </location>
</feature>
<dbReference type="PRINTS" id="PR01036">
    <property type="entry name" value="TCRTETB"/>
</dbReference>
<evidence type="ECO:0000256" key="5">
    <source>
        <dbReference type="SAM" id="Phobius"/>
    </source>
</evidence>
<feature type="transmembrane region" description="Helical" evidence="5">
    <location>
        <begin position="355"/>
        <end position="378"/>
    </location>
</feature>
<keyword evidence="4 5" id="KW-0472">Membrane</keyword>
<dbReference type="SUPFAM" id="SSF103473">
    <property type="entry name" value="MFS general substrate transporter"/>
    <property type="match status" value="1"/>
</dbReference>
<reference evidence="7 8" key="1">
    <citation type="submission" date="2024-09" db="EMBL/GenBank/DDBJ databases">
        <title>Rethinking Asexuality: The Enigmatic Case of Functional Sexual Genes in Lepraria (Stereocaulaceae).</title>
        <authorList>
            <person name="Doellman M."/>
            <person name="Sun Y."/>
            <person name="Barcenas-Pena A."/>
            <person name="Lumbsch H.T."/>
            <person name="Grewe F."/>
        </authorList>
    </citation>
    <scope>NUCLEOTIDE SEQUENCE [LARGE SCALE GENOMIC DNA]</scope>
    <source>
        <strain evidence="7 8">Mercado 3170</strain>
    </source>
</reference>
<dbReference type="Proteomes" id="UP001590950">
    <property type="component" value="Unassembled WGS sequence"/>
</dbReference>
<evidence type="ECO:0000256" key="2">
    <source>
        <dbReference type="ARBA" id="ARBA00022692"/>
    </source>
</evidence>
<feature type="transmembrane region" description="Helical" evidence="5">
    <location>
        <begin position="254"/>
        <end position="271"/>
    </location>
</feature>
<feature type="transmembrane region" description="Helical" evidence="5">
    <location>
        <begin position="20"/>
        <end position="40"/>
    </location>
</feature>
<feature type="transmembrane region" description="Helical" evidence="5">
    <location>
        <begin position="61"/>
        <end position="78"/>
    </location>
</feature>
<feature type="transmembrane region" description="Helical" evidence="5">
    <location>
        <begin position="494"/>
        <end position="515"/>
    </location>
</feature>
<evidence type="ECO:0000256" key="1">
    <source>
        <dbReference type="ARBA" id="ARBA00004141"/>
    </source>
</evidence>
<dbReference type="InterPro" id="IPR011701">
    <property type="entry name" value="MFS"/>
</dbReference>
<evidence type="ECO:0000256" key="4">
    <source>
        <dbReference type="ARBA" id="ARBA00023136"/>
    </source>
</evidence>
<feature type="transmembrane region" description="Helical" evidence="5">
    <location>
        <begin position="424"/>
        <end position="443"/>
    </location>
</feature>
<feature type="domain" description="Major facilitator superfamily (MFS) profile" evidence="6">
    <location>
        <begin position="26"/>
        <end position="478"/>
    </location>
</feature>
<dbReference type="CDD" id="cd17502">
    <property type="entry name" value="MFS_Azr1_MDR_like"/>
    <property type="match status" value="1"/>
</dbReference>
<name>A0ABR4A1E0_9LECA</name>
<feature type="transmembrane region" description="Helical" evidence="5">
    <location>
        <begin position="147"/>
        <end position="167"/>
    </location>
</feature>
<dbReference type="InterPro" id="IPR036259">
    <property type="entry name" value="MFS_trans_sf"/>
</dbReference>
<feature type="transmembrane region" description="Helical" evidence="5">
    <location>
        <begin position="221"/>
        <end position="242"/>
    </location>
</feature>
<dbReference type="EMBL" id="JBEFKJ010000029">
    <property type="protein sequence ID" value="KAL2038880.1"/>
    <property type="molecule type" value="Genomic_DNA"/>
</dbReference>
<dbReference type="InterPro" id="IPR020846">
    <property type="entry name" value="MFS_dom"/>
</dbReference>
<dbReference type="Gene3D" id="1.20.1720.10">
    <property type="entry name" value="Multidrug resistance protein D"/>
    <property type="match status" value="1"/>
</dbReference>